<protein>
    <submittedName>
        <fullName evidence="1">Uncharacterized protein</fullName>
    </submittedName>
</protein>
<organism evidence="1 2">
    <name type="scientific">Galerina marginata (strain CBS 339.88)</name>
    <dbReference type="NCBI Taxonomy" id="685588"/>
    <lineage>
        <taxon>Eukaryota</taxon>
        <taxon>Fungi</taxon>
        <taxon>Dikarya</taxon>
        <taxon>Basidiomycota</taxon>
        <taxon>Agaricomycotina</taxon>
        <taxon>Agaricomycetes</taxon>
        <taxon>Agaricomycetidae</taxon>
        <taxon>Agaricales</taxon>
        <taxon>Agaricineae</taxon>
        <taxon>Strophariaceae</taxon>
        <taxon>Galerina</taxon>
    </lineage>
</organism>
<keyword evidence="2" id="KW-1185">Reference proteome</keyword>
<evidence type="ECO:0000313" key="1">
    <source>
        <dbReference type="EMBL" id="KDR79611.1"/>
    </source>
</evidence>
<dbReference type="EMBL" id="KL142373">
    <property type="protein sequence ID" value="KDR79611.1"/>
    <property type="molecule type" value="Genomic_DNA"/>
</dbReference>
<sequence>MCSSLDGAARQLVLVNANRKSVPQVQDWLEVTTRFQEMERALNISVPSTIEYPPHTLYSSHNACSSLRNTNHPARVPCPTDGPARAAASFATQTFHAASALSTGQPCGKLQLRLRTTA</sequence>
<dbReference type="HOGENOM" id="CLU_2073342_0_0_1"/>
<name>A0A067T8Z5_GALM3</name>
<proteinExistence type="predicted"/>
<dbReference type="Proteomes" id="UP000027222">
    <property type="component" value="Unassembled WGS sequence"/>
</dbReference>
<reference evidence="2" key="1">
    <citation type="journal article" date="2014" name="Proc. Natl. Acad. Sci. U.S.A.">
        <title>Extensive sampling of basidiomycete genomes demonstrates inadequacy of the white-rot/brown-rot paradigm for wood decay fungi.</title>
        <authorList>
            <person name="Riley R."/>
            <person name="Salamov A.A."/>
            <person name="Brown D.W."/>
            <person name="Nagy L.G."/>
            <person name="Floudas D."/>
            <person name="Held B.W."/>
            <person name="Levasseur A."/>
            <person name="Lombard V."/>
            <person name="Morin E."/>
            <person name="Otillar R."/>
            <person name="Lindquist E.A."/>
            <person name="Sun H."/>
            <person name="LaButti K.M."/>
            <person name="Schmutz J."/>
            <person name="Jabbour D."/>
            <person name="Luo H."/>
            <person name="Baker S.E."/>
            <person name="Pisabarro A.G."/>
            <person name="Walton J.D."/>
            <person name="Blanchette R.A."/>
            <person name="Henrissat B."/>
            <person name="Martin F."/>
            <person name="Cullen D."/>
            <person name="Hibbett D.S."/>
            <person name="Grigoriev I.V."/>
        </authorList>
    </citation>
    <scope>NUCLEOTIDE SEQUENCE [LARGE SCALE GENOMIC DNA]</scope>
    <source>
        <strain evidence="2">CBS 339.88</strain>
    </source>
</reference>
<evidence type="ECO:0000313" key="2">
    <source>
        <dbReference type="Proteomes" id="UP000027222"/>
    </source>
</evidence>
<dbReference type="AlphaFoldDB" id="A0A067T8Z5"/>
<gene>
    <name evidence="1" type="ORF">GALMADRAFT_1245965</name>
</gene>
<accession>A0A067T8Z5</accession>